<gene>
    <name evidence="2" type="ORF">SAMN04488101_11762</name>
</gene>
<dbReference type="SUPFAM" id="SSF51126">
    <property type="entry name" value="Pectin lyase-like"/>
    <property type="match status" value="1"/>
</dbReference>
<sequence>MKTIILFLALTIGFFNAGATIVRYAGPTSSGDGTGRSASHAADFLDSKFWSDVQNTLKKEPVMVKFLAGDYLRAYTEKPFTLDKMGNAKNLLLLEGDAKNTLFTVPIGHPKQSVLIDVKNSQNILIKNFKFTGSGSLGYALRITSTKEGSTKNINVEDCTWTDMRGIIFGTTGVHQKGTSNITYKNCTFKRVGVDSHSHFMYHSYHSSNINVINCYFEDCTGDYVRFRANCDFGIVKGSTFVRNKDFPVYPFISVPLFNNVDPGDETFATNYVFTGNSFKNTKNAIAFHHYGFDPAGYHYLLTDAEGKNLTAGTDEQKKDILINNFKINLAQITIDNNKYVDVTSRVVVGSFPNYGAVTKGWKGWADISSLIK</sequence>
<evidence type="ECO:0000313" key="2">
    <source>
        <dbReference type="EMBL" id="SMD14286.1"/>
    </source>
</evidence>
<dbReference type="RefSeq" id="WP_084291680.1">
    <property type="nucleotide sequence ID" value="NZ_FWYB01000017.1"/>
</dbReference>
<evidence type="ECO:0000313" key="3">
    <source>
        <dbReference type="Proteomes" id="UP000192678"/>
    </source>
</evidence>
<organism evidence="2 3">
    <name type="scientific">Pedobacter nyackensis</name>
    <dbReference type="NCBI Taxonomy" id="475255"/>
    <lineage>
        <taxon>Bacteria</taxon>
        <taxon>Pseudomonadati</taxon>
        <taxon>Bacteroidota</taxon>
        <taxon>Sphingobacteriia</taxon>
        <taxon>Sphingobacteriales</taxon>
        <taxon>Sphingobacteriaceae</taxon>
        <taxon>Pedobacter</taxon>
    </lineage>
</organism>
<dbReference type="Proteomes" id="UP000192678">
    <property type="component" value="Unassembled WGS sequence"/>
</dbReference>
<dbReference type="Gene3D" id="2.160.20.10">
    <property type="entry name" value="Single-stranded right-handed beta-helix, Pectin lyase-like"/>
    <property type="match status" value="1"/>
</dbReference>
<dbReference type="AlphaFoldDB" id="A0A1W2EYH5"/>
<reference evidence="2 3" key="1">
    <citation type="submission" date="2017-04" db="EMBL/GenBank/DDBJ databases">
        <authorList>
            <person name="Afonso C.L."/>
            <person name="Miller P.J."/>
            <person name="Scott M.A."/>
            <person name="Spackman E."/>
            <person name="Goraichik I."/>
            <person name="Dimitrov K.M."/>
            <person name="Suarez D.L."/>
            <person name="Swayne D.E."/>
        </authorList>
    </citation>
    <scope>NUCLEOTIDE SEQUENCE [LARGE SCALE GENOMIC DNA]</scope>
    <source>
        <strain evidence="2 3">DSM 19625</strain>
    </source>
</reference>
<protein>
    <recommendedName>
        <fullName evidence="1">Right handed beta helix domain-containing protein</fullName>
    </recommendedName>
</protein>
<dbReference type="Pfam" id="PF13229">
    <property type="entry name" value="Beta_helix"/>
    <property type="match status" value="1"/>
</dbReference>
<accession>A0A1W2EYH5</accession>
<feature type="domain" description="Right handed beta helix" evidence="1">
    <location>
        <begin position="116"/>
        <end position="252"/>
    </location>
</feature>
<dbReference type="InterPro" id="IPR039448">
    <property type="entry name" value="Beta_helix"/>
</dbReference>
<dbReference type="OrthoDB" id="735821at2"/>
<dbReference type="EMBL" id="FWYB01000017">
    <property type="protein sequence ID" value="SMD14286.1"/>
    <property type="molecule type" value="Genomic_DNA"/>
</dbReference>
<dbReference type="InterPro" id="IPR011050">
    <property type="entry name" value="Pectin_lyase_fold/virulence"/>
</dbReference>
<proteinExistence type="predicted"/>
<name>A0A1W2EYH5_9SPHI</name>
<evidence type="ECO:0000259" key="1">
    <source>
        <dbReference type="Pfam" id="PF13229"/>
    </source>
</evidence>
<keyword evidence="3" id="KW-1185">Reference proteome</keyword>
<dbReference type="STRING" id="475255.SAMN04488101_11762"/>
<dbReference type="InterPro" id="IPR012334">
    <property type="entry name" value="Pectin_lyas_fold"/>
</dbReference>